<dbReference type="EMBL" id="BMNM01000009">
    <property type="protein sequence ID" value="GGI82855.1"/>
    <property type="molecule type" value="Genomic_DNA"/>
</dbReference>
<accession>A0A830E4R9</accession>
<evidence type="ECO:0000313" key="2">
    <source>
        <dbReference type="EMBL" id="GGI82855.1"/>
    </source>
</evidence>
<comment type="caution">
    <text evidence="2">The sequence shown here is derived from an EMBL/GenBank/DDBJ whole genome shotgun (WGS) entry which is preliminary data.</text>
</comment>
<dbReference type="Pfam" id="PF03259">
    <property type="entry name" value="Robl_LC7"/>
    <property type="match status" value="1"/>
</dbReference>
<protein>
    <recommendedName>
        <fullName evidence="1">Roadblock/LAMTOR2 domain-containing protein</fullName>
    </recommendedName>
</protein>
<gene>
    <name evidence="2" type="ORF">GCM10007112_19520</name>
</gene>
<sequence length="127" mass="13578">MMSSSVGKEVVDALEEFMGRVFPDIVGALVVRRDGLPVAFKVGGEFNAKVVSAMVAIARSTIDRLGAELGLGESVISVSQYTRNTLLVAPLSKDLILTAIAKPDPNLGLVLLEIDKLKDKLTKILIE</sequence>
<evidence type="ECO:0000259" key="1">
    <source>
        <dbReference type="SMART" id="SM00960"/>
    </source>
</evidence>
<reference evidence="2" key="2">
    <citation type="submission" date="2020-09" db="EMBL/GenBank/DDBJ databases">
        <authorList>
            <person name="Sun Q."/>
            <person name="Ohkuma M."/>
        </authorList>
    </citation>
    <scope>NUCLEOTIDE SEQUENCE</scope>
    <source>
        <strain evidence="2">JCM 11219</strain>
    </source>
</reference>
<evidence type="ECO:0000313" key="3">
    <source>
        <dbReference type="Proteomes" id="UP000657075"/>
    </source>
</evidence>
<name>A0A830E4R9_9CREN</name>
<reference evidence="2" key="1">
    <citation type="journal article" date="2014" name="Int. J. Syst. Evol. Microbiol.">
        <title>Complete genome sequence of Corynebacterium casei LMG S-19264T (=DSM 44701T), isolated from a smear-ripened cheese.</title>
        <authorList>
            <consortium name="US DOE Joint Genome Institute (JGI-PGF)"/>
            <person name="Walter F."/>
            <person name="Albersmeier A."/>
            <person name="Kalinowski J."/>
            <person name="Ruckert C."/>
        </authorList>
    </citation>
    <scope>NUCLEOTIDE SEQUENCE</scope>
    <source>
        <strain evidence="2">JCM 11219</strain>
    </source>
</reference>
<dbReference type="AlphaFoldDB" id="A0A830E4R9"/>
<dbReference type="SMART" id="SM00960">
    <property type="entry name" value="Robl_LC7"/>
    <property type="match status" value="1"/>
</dbReference>
<proteinExistence type="predicted"/>
<dbReference type="Gene3D" id="3.30.450.30">
    <property type="entry name" value="Dynein light chain 2a, cytoplasmic"/>
    <property type="match status" value="1"/>
</dbReference>
<dbReference type="InterPro" id="IPR004942">
    <property type="entry name" value="Roadblock/LAMTOR2_dom"/>
</dbReference>
<dbReference type="SUPFAM" id="SSF103196">
    <property type="entry name" value="Roadblock/LC7 domain"/>
    <property type="match status" value="1"/>
</dbReference>
<dbReference type="Proteomes" id="UP000657075">
    <property type="component" value="Unassembled WGS sequence"/>
</dbReference>
<feature type="domain" description="Roadblock/LAMTOR2" evidence="1">
    <location>
        <begin position="14"/>
        <end position="101"/>
    </location>
</feature>
<organism evidence="2 3">
    <name type="scientific">Vulcanisaeta souniana JCM 11219</name>
    <dbReference type="NCBI Taxonomy" id="1293586"/>
    <lineage>
        <taxon>Archaea</taxon>
        <taxon>Thermoproteota</taxon>
        <taxon>Thermoprotei</taxon>
        <taxon>Thermoproteales</taxon>
        <taxon>Thermoproteaceae</taxon>
        <taxon>Vulcanisaeta</taxon>
    </lineage>
</organism>